<keyword evidence="1 4" id="KW-0808">Transferase</keyword>
<dbReference type="Gene3D" id="3.40.630.30">
    <property type="match status" value="1"/>
</dbReference>
<protein>
    <submittedName>
        <fullName evidence="4">GCN5 family acetyltransferase</fullName>
    </submittedName>
</protein>
<comment type="caution">
    <text evidence="4">The sequence shown here is derived from an EMBL/GenBank/DDBJ whole genome shotgun (WGS) entry which is preliminary data.</text>
</comment>
<dbReference type="InterPro" id="IPR000182">
    <property type="entry name" value="GNAT_dom"/>
</dbReference>
<organism evidence="4 5">
    <name type="scientific">Mycolicibacterium mucogenicum</name>
    <name type="common">Mycobacterium mucogenicum</name>
    <dbReference type="NCBI Taxonomy" id="56689"/>
    <lineage>
        <taxon>Bacteria</taxon>
        <taxon>Bacillati</taxon>
        <taxon>Actinomycetota</taxon>
        <taxon>Actinomycetes</taxon>
        <taxon>Mycobacteriales</taxon>
        <taxon>Mycobacteriaceae</taxon>
        <taxon>Mycolicibacterium</taxon>
    </lineage>
</organism>
<dbReference type="PANTHER" id="PTHR43800">
    <property type="entry name" value="PEPTIDYL-LYSINE N-ACETYLTRANSFERASE YJAB"/>
    <property type="match status" value="1"/>
</dbReference>
<feature type="domain" description="N-acetyltransferase" evidence="3">
    <location>
        <begin position="9"/>
        <end position="151"/>
    </location>
</feature>
<dbReference type="RefSeq" id="WP_064978980.1">
    <property type="nucleotide sequence ID" value="NZ_LZLC01000030.1"/>
</dbReference>
<dbReference type="OrthoDB" id="9788300at2"/>
<evidence type="ECO:0000256" key="1">
    <source>
        <dbReference type="ARBA" id="ARBA00022679"/>
    </source>
</evidence>
<dbReference type="GO" id="GO:0016747">
    <property type="term" value="F:acyltransferase activity, transferring groups other than amino-acyl groups"/>
    <property type="evidence" value="ECO:0007669"/>
    <property type="project" value="InterPro"/>
</dbReference>
<dbReference type="CDD" id="cd04301">
    <property type="entry name" value="NAT_SF"/>
    <property type="match status" value="1"/>
</dbReference>
<gene>
    <name evidence="4" type="ORF">A5630_13115</name>
</gene>
<evidence type="ECO:0000313" key="4">
    <source>
        <dbReference type="EMBL" id="OBJ45723.1"/>
    </source>
</evidence>
<dbReference type="Proteomes" id="UP000093898">
    <property type="component" value="Unassembled WGS sequence"/>
</dbReference>
<dbReference type="STRING" id="56689.GCA_001291445_01274"/>
<sequence>MNVTTTQDFSLRPCHGPAEWPELVRIWRSAVEATHHFLTADDIDFYERRLAEEYLKMVDLTVADADGVPVGFSGVAGGNLEMLFIDHRHRGRGAGSVLLADARAKNPGLLVDVNEQNPQAVGFYHRHGFVTLSRSETDGDGRPFPILHLGPAPSTPLD</sequence>
<dbReference type="PANTHER" id="PTHR43800:SF1">
    <property type="entry name" value="PEPTIDYL-LYSINE N-ACETYLTRANSFERASE YJAB"/>
    <property type="match status" value="1"/>
</dbReference>
<evidence type="ECO:0000313" key="5">
    <source>
        <dbReference type="Proteomes" id="UP000093898"/>
    </source>
</evidence>
<dbReference type="AlphaFoldDB" id="A0A1A3HDM5"/>
<dbReference type="SUPFAM" id="SSF55729">
    <property type="entry name" value="Acyl-CoA N-acyltransferases (Nat)"/>
    <property type="match status" value="1"/>
</dbReference>
<dbReference type="Pfam" id="PF13673">
    <property type="entry name" value="Acetyltransf_10"/>
    <property type="match status" value="1"/>
</dbReference>
<dbReference type="InterPro" id="IPR016181">
    <property type="entry name" value="Acyl_CoA_acyltransferase"/>
</dbReference>
<name>A0A1A3HDM5_MYCMU</name>
<keyword evidence="2" id="KW-0012">Acyltransferase</keyword>
<dbReference type="EMBL" id="LZLC01000030">
    <property type="protein sequence ID" value="OBJ45723.1"/>
    <property type="molecule type" value="Genomic_DNA"/>
</dbReference>
<evidence type="ECO:0000256" key="2">
    <source>
        <dbReference type="ARBA" id="ARBA00023315"/>
    </source>
</evidence>
<evidence type="ECO:0000259" key="3">
    <source>
        <dbReference type="PROSITE" id="PS51186"/>
    </source>
</evidence>
<accession>A0A1A3HDM5</accession>
<dbReference type="PROSITE" id="PS51186">
    <property type="entry name" value="GNAT"/>
    <property type="match status" value="1"/>
</dbReference>
<reference evidence="4 5" key="1">
    <citation type="submission" date="2016-06" db="EMBL/GenBank/DDBJ databases">
        <authorList>
            <person name="Kjaerup R.B."/>
            <person name="Dalgaard T.S."/>
            <person name="Juul-Madsen H.R."/>
        </authorList>
    </citation>
    <scope>NUCLEOTIDE SEQUENCE [LARGE SCALE GENOMIC DNA]</scope>
    <source>
        <strain evidence="4 5">1127319.6</strain>
    </source>
</reference>
<proteinExistence type="predicted"/>